<comment type="caution">
    <text evidence="2">The sequence shown here is derived from an EMBL/GenBank/DDBJ whole genome shotgun (WGS) entry which is preliminary data.</text>
</comment>
<gene>
    <name evidence="2" type="ORF">LG943_18025</name>
</gene>
<dbReference type="Proteomes" id="UP001140076">
    <property type="component" value="Unassembled WGS sequence"/>
</dbReference>
<evidence type="ECO:0000256" key="1">
    <source>
        <dbReference type="SAM" id="MobiDB-lite"/>
    </source>
</evidence>
<keyword evidence="3" id="KW-1185">Reference proteome</keyword>
<protein>
    <submittedName>
        <fullName evidence="2">Uncharacterized protein</fullName>
    </submittedName>
</protein>
<reference evidence="2" key="1">
    <citation type="submission" date="2021-10" db="EMBL/GenBank/DDBJ databases">
        <title>Streptomonospora sp. nov., isolated from mangrove soil.</title>
        <authorList>
            <person name="Chen X."/>
            <person name="Ge X."/>
            <person name="Liu W."/>
        </authorList>
    </citation>
    <scope>NUCLEOTIDE SEQUENCE</scope>
    <source>
        <strain evidence="2">S1-112</strain>
    </source>
</reference>
<feature type="compositionally biased region" description="Basic and acidic residues" evidence="1">
    <location>
        <begin position="507"/>
        <end position="520"/>
    </location>
</feature>
<dbReference type="EMBL" id="JAJAQC010000031">
    <property type="protein sequence ID" value="MDA0566199.1"/>
    <property type="molecule type" value="Genomic_DNA"/>
</dbReference>
<dbReference type="RefSeq" id="WP_270073454.1">
    <property type="nucleotide sequence ID" value="NZ_JAJAQC010000031.1"/>
</dbReference>
<feature type="region of interest" description="Disordered" evidence="1">
    <location>
        <begin position="1"/>
        <end position="20"/>
    </location>
</feature>
<evidence type="ECO:0000313" key="2">
    <source>
        <dbReference type="EMBL" id="MDA0566199.1"/>
    </source>
</evidence>
<name>A0A9X3NQL7_9ACTN</name>
<dbReference type="AlphaFoldDB" id="A0A9X3NQL7"/>
<accession>A0A9X3NQL7</accession>
<evidence type="ECO:0000313" key="3">
    <source>
        <dbReference type="Proteomes" id="UP001140076"/>
    </source>
</evidence>
<proteinExistence type="predicted"/>
<feature type="region of interest" description="Disordered" evidence="1">
    <location>
        <begin position="556"/>
        <end position="602"/>
    </location>
</feature>
<feature type="region of interest" description="Disordered" evidence="1">
    <location>
        <begin position="474"/>
        <end position="520"/>
    </location>
</feature>
<organism evidence="2 3">
    <name type="scientific">Streptomonospora mangrovi</name>
    <dbReference type="NCBI Taxonomy" id="2883123"/>
    <lineage>
        <taxon>Bacteria</taxon>
        <taxon>Bacillati</taxon>
        <taxon>Actinomycetota</taxon>
        <taxon>Actinomycetes</taxon>
        <taxon>Streptosporangiales</taxon>
        <taxon>Nocardiopsidaceae</taxon>
        <taxon>Streptomonospora</taxon>
    </lineage>
</organism>
<feature type="compositionally biased region" description="Basic and acidic residues" evidence="1">
    <location>
        <begin position="556"/>
        <end position="570"/>
    </location>
</feature>
<sequence length="602" mass="64323">MDGADGRQGRVAVPRGPDGPQEAFAVFAELRRSHGPSGAELARAADADLDRRLGHAAALYRDGRFADAYQWADSAAAGLKALAEPSRPVHLELEAAFTAGGSALRLGRLDDAYRHLTAAHRLVHAPGRLPAEAERRLLAERVRTELTALRDRLVERSDTSGQRSGPAARDMTRALRVDALLPQTAHPRRARGWRTRLLHLQGRALADAEDTGPRKTAYHAARMTAARLLADPDLTPGAPHLGEALWSYAAGIRAWLGAGETDSRVELAALADQLRKADDLVSRAPGEAGTTAVVDVRRALRDVARHLADGYRAQADDRTAALAAAAGRSGEAAAPAGSAANGRGATGAGQAATDTGLLRAERDAALAAHREWCRTAWEASRAAGSLGKPLLADSYDYLRALAWAGPEGWATAEEHFGDLPRRLEGMFGANDPRVAAATELLASMAHARSRAHLDAGEPRAARDAARQAIRRQRELMGITGDRPWEEPRTTGPQGEERDEGGRTTGPQEKEGKEPSEDRLRLTEMEETLRRALTALKVDERAGRAQLLAGVRAARAAHDARAHKGRPERLRVGTAPGDAARPGSATEVSRVPHPSRVAAPRVK</sequence>